<evidence type="ECO:0000256" key="5">
    <source>
        <dbReference type="ARBA" id="ARBA00022806"/>
    </source>
</evidence>
<accession>A0ABP8WEL2</accession>
<dbReference type="Pfam" id="PF17946">
    <property type="entry name" value="RecC_C"/>
    <property type="match status" value="1"/>
</dbReference>
<dbReference type="NCBIfam" id="TIGR01450">
    <property type="entry name" value="recC"/>
    <property type="match status" value="1"/>
</dbReference>
<comment type="subunit">
    <text evidence="10">Heterotrimer of RecB, RecC and RecD. All subunits contribute to DNA-binding.</text>
</comment>
<dbReference type="RefSeq" id="WP_345266295.1">
    <property type="nucleotide sequence ID" value="NZ_BAABIM010000002.1"/>
</dbReference>
<dbReference type="SUPFAM" id="SSF52540">
    <property type="entry name" value="P-loop containing nucleoside triphosphate hydrolases"/>
    <property type="match status" value="2"/>
</dbReference>
<evidence type="ECO:0000256" key="3">
    <source>
        <dbReference type="ARBA" id="ARBA00022763"/>
    </source>
</evidence>
<evidence type="ECO:0000313" key="13">
    <source>
        <dbReference type="Proteomes" id="UP001500621"/>
    </source>
</evidence>
<dbReference type="InterPro" id="IPR011335">
    <property type="entry name" value="Restrct_endonuc-II-like"/>
</dbReference>
<dbReference type="InterPro" id="IPR041500">
    <property type="entry name" value="RecC_C"/>
</dbReference>
<dbReference type="InterPro" id="IPR027417">
    <property type="entry name" value="P-loop_NTPase"/>
</dbReference>
<dbReference type="Proteomes" id="UP001500621">
    <property type="component" value="Unassembled WGS sequence"/>
</dbReference>
<dbReference type="HAMAP" id="MF_01486">
    <property type="entry name" value="RecC"/>
    <property type="match status" value="1"/>
</dbReference>
<dbReference type="EMBL" id="BAABIM010000002">
    <property type="protein sequence ID" value="GAA4686332.1"/>
    <property type="molecule type" value="Genomic_DNA"/>
</dbReference>
<dbReference type="Gene3D" id="3.40.50.300">
    <property type="entry name" value="P-loop containing nucleotide triphosphate hydrolases"/>
    <property type="match status" value="2"/>
</dbReference>
<protein>
    <recommendedName>
        <fullName evidence="10">RecBCD enzyme subunit RecC</fullName>
    </recommendedName>
    <alternativeName>
        <fullName evidence="10">Exonuclease V subunit RecC</fullName>
        <shortName evidence="10">ExoV subunit RecC</shortName>
    </alternativeName>
    <alternativeName>
        <fullName evidence="10">Helicase/nuclease RecBCD subunit RecC</fullName>
    </alternativeName>
</protein>
<comment type="miscellaneous">
    <text evidence="10">In the RecBCD complex, RecB has a slow 3'-5' helicase, an exonuclease activity and loads RecA onto ssDNA, RecD has a fast 5'-3' helicase activity, while RecC stimulates the ATPase and processivity of the RecB helicase and contributes to recognition of the Chi site.</text>
</comment>
<comment type="similarity">
    <text evidence="10">Belongs to the RecC family.</text>
</comment>
<evidence type="ECO:0000256" key="7">
    <source>
        <dbReference type="ARBA" id="ARBA00022840"/>
    </source>
</evidence>
<evidence type="ECO:0000256" key="10">
    <source>
        <dbReference type="HAMAP-Rule" id="MF_01486"/>
    </source>
</evidence>
<dbReference type="Gene3D" id="3.40.50.10930">
    <property type="match status" value="1"/>
</dbReference>
<keyword evidence="3 10" id="KW-0227">DNA damage</keyword>
<evidence type="ECO:0000256" key="2">
    <source>
        <dbReference type="ARBA" id="ARBA00022741"/>
    </source>
</evidence>
<gene>
    <name evidence="10 12" type="primary">recC</name>
    <name evidence="12" type="ORF">GCM10023226_25160</name>
</gene>
<keyword evidence="2 10" id="KW-0547">Nucleotide-binding</keyword>
<keyword evidence="4 10" id="KW-0378">Hydrolase</keyword>
<evidence type="ECO:0000259" key="11">
    <source>
        <dbReference type="Pfam" id="PF17946"/>
    </source>
</evidence>
<keyword evidence="13" id="KW-1185">Reference proteome</keyword>
<proteinExistence type="inferred from homology"/>
<keyword evidence="7 10" id="KW-0067">ATP-binding</keyword>
<organism evidence="12 13">
    <name type="scientific">Nocardioides nanhaiensis</name>
    <dbReference type="NCBI Taxonomy" id="1476871"/>
    <lineage>
        <taxon>Bacteria</taxon>
        <taxon>Bacillati</taxon>
        <taxon>Actinomycetota</taxon>
        <taxon>Actinomycetes</taxon>
        <taxon>Propionibacteriales</taxon>
        <taxon>Nocardioidaceae</taxon>
        <taxon>Nocardioides</taxon>
    </lineage>
</organism>
<evidence type="ECO:0000256" key="6">
    <source>
        <dbReference type="ARBA" id="ARBA00022839"/>
    </source>
</evidence>
<dbReference type="InterPro" id="IPR013986">
    <property type="entry name" value="DExx_box_DNA_helicase_dom_sf"/>
</dbReference>
<keyword evidence="6 10" id="KW-0269">Exonuclease</keyword>
<evidence type="ECO:0000256" key="4">
    <source>
        <dbReference type="ARBA" id="ARBA00022801"/>
    </source>
</evidence>
<dbReference type="SUPFAM" id="SSF52980">
    <property type="entry name" value="Restriction endonuclease-like"/>
    <property type="match status" value="1"/>
</dbReference>
<dbReference type="Gene3D" id="1.10.10.990">
    <property type="match status" value="1"/>
</dbReference>
<keyword evidence="8 10" id="KW-0238">DNA-binding</keyword>
<comment type="function">
    <text evidence="10">A helicase/nuclease that prepares dsDNA breaks (DSB) for recombinational DNA repair. Binds to DSBs and unwinds DNA via a highly rapid and processive ATP-dependent bidirectional helicase activity. Unwinds dsDNA until it encounters a Chi (crossover hotspot instigator) sequence from the 3' direction. Cuts ssDNA a few nucleotides 3' to the Chi site. The properties and activities of the enzyme are changed at Chi. The Chi-altered holoenzyme produces a long 3'-ssDNA overhang and facilitates RecA-binding to the ssDNA for homologous DNA recombination and repair. Holoenzyme degrades any linearized DNA that is unable to undergo homologous recombination. In the holoenzyme this subunit recognizes the wild-type Chi sequence, and when added to isolated RecB increases its ATP-dependent helicase processivity.</text>
</comment>
<name>A0ABP8WEL2_9ACTN</name>
<keyword evidence="5 10" id="KW-0347">Helicase</keyword>
<sequence>MTLHLHRAARTDRLAVALGELLAVPLADPFAEEVVVVPARGVERWLTQQLAHRLGVGPRGGDGVCAGVRFLNPASLVQLLLGRDRDDPWHRDQLVWPLLATLDEVLDEPWAMPLARHLGHGRQGGDGGVGADEETAQLRRGRRYSVALRLAGHLAQYAVQRPQLVTDWREGRDTDGAGGALAPDLAWQPELWRRLLAAVPHDPPDVRHARTLERLAAGGAETEALDLPARLSLFGHTRLARTEVQLLQALGRHREVHLWLPQPSGALWRALLPEVAAGVVARESDTSAQAVAHPLLASLGRDTRELRRSLAGAVPAEHDTDLDADLDAGLDAGSPGTLLGWLQADLRADRVPDAARRAARVPRPGDRSLQVHACHGQARQVEVLREVLVGLLADDETLEPRDILVMCPDIETFAPLVSAGFGLGETAPGASSGEAGEATHPAHRLRVRLADRALSSTNPLLAVAVRLVELAGGRVTASEVLDLIGTPAVRRRFGFGDDDLDRIARWIAEAGVRWGLDAPSRARFSMSDFPQNTWRVGLDRVLLGVAMSGEDHRTLGVGLPLDDVGSNEIDLAGRLAELLHRLGATLEALGSAEAAGTWMRVLGEGVLGLVEVEGDDAWQVPQLERELARVAAAGAEREVPLRLADVRALLESRLAGRPTRANFRTGTLTVCTMTPMRSVPHRVVCLVGLDDGVFPRQVSLDGDDVLARRPLTGERDARSEDRQLLLDALLAATEHVVITYTGANEHSGAPRPPAVPLGEVLDAVDRTCATPVRDRVLVRHPLQPHDARNLVPGGVWPPEVDDRPFTFDAAALAGARAAARERVPAPPLLVDPLPPLPAADVSLADLKAFLLHPVRTFLRQRLEVATPLAPDEVGDAMPVELDGLGGWQVGQHLLTELLAGQDAQAVLLAEQLRGTLPPGQLGIGALGGVVQQCQRVLASTAALREHPARAVDVDVLLGDGRRLTGTVAGVHGAKLVTLGYSRLKPRQRLGTWVDLLALSAGHPDQSFTGHAVGRERAGPKRALSGPLDHRATGWLEELVALRDRGLREPLPLPLATACAWAEAEHRQQHGDDVDPVALARREWTTDPHNSFGIEGEDADAHHRRWLGESAPLEALLEAGLPELARAVWGPLLAGAERVGPL</sequence>
<feature type="domain" description="RecC C-terminal" evidence="11">
    <location>
        <begin position="839"/>
        <end position="1064"/>
    </location>
</feature>
<reference evidence="13" key="1">
    <citation type="journal article" date="2019" name="Int. J. Syst. Evol. Microbiol.">
        <title>The Global Catalogue of Microorganisms (GCM) 10K type strain sequencing project: providing services to taxonomists for standard genome sequencing and annotation.</title>
        <authorList>
            <consortium name="The Broad Institute Genomics Platform"/>
            <consortium name="The Broad Institute Genome Sequencing Center for Infectious Disease"/>
            <person name="Wu L."/>
            <person name="Ma J."/>
        </authorList>
    </citation>
    <scope>NUCLEOTIDE SEQUENCE [LARGE SCALE GENOMIC DNA]</scope>
    <source>
        <strain evidence="13">JCM 18127</strain>
    </source>
</reference>
<dbReference type="PIRSF" id="PIRSF000980">
    <property type="entry name" value="RecC"/>
    <property type="match status" value="1"/>
</dbReference>
<dbReference type="PANTHER" id="PTHR30591">
    <property type="entry name" value="RECBCD ENZYME SUBUNIT RECC"/>
    <property type="match status" value="1"/>
</dbReference>
<dbReference type="Gene3D" id="1.10.10.160">
    <property type="match status" value="1"/>
</dbReference>
<keyword evidence="1 10" id="KW-0540">Nuclease</keyword>
<dbReference type="PANTHER" id="PTHR30591:SF1">
    <property type="entry name" value="RECBCD ENZYME SUBUNIT RECC"/>
    <property type="match status" value="1"/>
</dbReference>
<dbReference type="InterPro" id="IPR006697">
    <property type="entry name" value="RecC"/>
</dbReference>
<keyword evidence="9 10" id="KW-0234">DNA repair</keyword>
<dbReference type="Pfam" id="PF04257">
    <property type="entry name" value="Exonuc_V_gamma"/>
    <property type="match status" value="1"/>
</dbReference>
<evidence type="ECO:0000313" key="12">
    <source>
        <dbReference type="EMBL" id="GAA4686332.1"/>
    </source>
</evidence>
<evidence type="ECO:0000256" key="9">
    <source>
        <dbReference type="ARBA" id="ARBA00023204"/>
    </source>
</evidence>
<evidence type="ECO:0000256" key="1">
    <source>
        <dbReference type="ARBA" id="ARBA00022722"/>
    </source>
</evidence>
<comment type="caution">
    <text evidence="12">The sequence shown here is derived from an EMBL/GenBank/DDBJ whole genome shotgun (WGS) entry which is preliminary data.</text>
</comment>
<evidence type="ECO:0000256" key="8">
    <source>
        <dbReference type="ARBA" id="ARBA00023125"/>
    </source>
</evidence>